<evidence type="ECO:0000256" key="1">
    <source>
        <dbReference type="SAM" id="MobiDB-lite"/>
    </source>
</evidence>
<evidence type="ECO:0000313" key="3">
    <source>
        <dbReference type="Proteomes" id="UP000692954"/>
    </source>
</evidence>
<dbReference type="AlphaFoldDB" id="A0A8S1MNA5"/>
<name>A0A8S1MNA5_9CILI</name>
<keyword evidence="3" id="KW-1185">Reference proteome</keyword>
<evidence type="ECO:0000313" key="2">
    <source>
        <dbReference type="EMBL" id="CAD8076354.1"/>
    </source>
</evidence>
<dbReference type="Proteomes" id="UP000692954">
    <property type="component" value="Unassembled WGS sequence"/>
</dbReference>
<reference evidence="2" key="1">
    <citation type="submission" date="2021-01" db="EMBL/GenBank/DDBJ databases">
        <authorList>
            <consortium name="Genoscope - CEA"/>
            <person name="William W."/>
        </authorList>
    </citation>
    <scope>NUCLEOTIDE SEQUENCE</scope>
</reference>
<feature type="region of interest" description="Disordered" evidence="1">
    <location>
        <begin position="1"/>
        <end position="28"/>
    </location>
</feature>
<comment type="caution">
    <text evidence="2">The sequence shown here is derived from an EMBL/GenBank/DDBJ whole genome shotgun (WGS) entry which is preliminary data.</text>
</comment>
<proteinExistence type="predicted"/>
<sequence length="260" mass="30129">MQLIKNPNQNHLHQHTRSHSFNKSYSSKQPTANLPILLRQQTTFTKNKINNENDSSLANQNTEILGDFMLPSFKYTKQQNIKLADELTEKISSLRNTTNLNIVKQIARKRIKTQHSDLESSLISTQRLITDPGIVVPKKSQNNQLLIDREQVYEEGIKLPYRLYMINKKRKNFISQILTNTNTNNIVLNNQNTSKNKDQAEQLVAQIKSTQQQKSIKALTSKSYMNNAFYSLLALNKCSQEAVKLKYRQNLPKDSRFYLM</sequence>
<feature type="compositionally biased region" description="Polar residues" evidence="1">
    <location>
        <begin position="1"/>
        <end position="11"/>
    </location>
</feature>
<accession>A0A8S1MNA5</accession>
<dbReference type="EMBL" id="CAJJDN010000034">
    <property type="protein sequence ID" value="CAD8076354.1"/>
    <property type="molecule type" value="Genomic_DNA"/>
</dbReference>
<organism evidence="2 3">
    <name type="scientific">Paramecium sonneborni</name>
    <dbReference type="NCBI Taxonomy" id="65129"/>
    <lineage>
        <taxon>Eukaryota</taxon>
        <taxon>Sar</taxon>
        <taxon>Alveolata</taxon>
        <taxon>Ciliophora</taxon>
        <taxon>Intramacronucleata</taxon>
        <taxon>Oligohymenophorea</taxon>
        <taxon>Peniculida</taxon>
        <taxon>Parameciidae</taxon>
        <taxon>Paramecium</taxon>
    </lineage>
</organism>
<protein>
    <submittedName>
        <fullName evidence="2">Uncharacterized protein</fullName>
    </submittedName>
</protein>
<gene>
    <name evidence="2" type="ORF">PSON_ATCC_30995.1.T0340334</name>
</gene>
<dbReference type="OrthoDB" id="307129at2759"/>